<comment type="caution">
    <text evidence="7">The sequence shown here is derived from an EMBL/GenBank/DDBJ whole genome shotgun (WGS) entry which is preliminary data.</text>
</comment>
<dbReference type="STRING" id="1810919.A0A3D8SJK9"/>
<dbReference type="GO" id="GO:0071944">
    <property type="term" value="C:cell periphery"/>
    <property type="evidence" value="ECO:0007669"/>
    <property type="project" value="UniProtKB-ARBA"/>
</dbReference>
<feature type="region of interest" description="Disordered" evidence="5">
    <location>
        <begin position="62"/>
        <end position="126"/>
    </location>
</feature>
<proteinExistence type="predicted"/>
<dbReference type="AlphaFoldDB" id="A0A3D8SJK9"/>
<keyword evidence="2 6" id="KW-0812">Transmembrane</keyword>
<feature type="compositionally biased region" description="Polar residues" evidence="5">
    <location>
        <begin position="169"/>
        <end position="181"/>
    </location>
</feature>
<keyword evidence="4 6" id="KW-0472">Membrane</keyword>
<keyword evidence="3 6" id="KW-1133">Transmembrane helix</keyword>
<protein>
    <recommendedName>
        <fullName evidence="9">Mid2 domain-containing protein</fullName>
    </recommendedName>
</protein>
<accession>A0A3D8SJK9</accession>
<keyword evidence="8" id="KW-1185">Reference proteome</keyword>
<dbReference type="RefSeq" id="XP_026606053.1">
    <property type="nucleotide sequence ID" value="XM_026745187.1"/>
</dbReference>
<comment type="subcellular location">
    <subcellularLocation>
        <location evidence="1">Membrane</location>
        <topology evidence="1">Single-pass membrane protein</topology>
    </subcellularLocation>
</comment>
<gene>
    <name evidence="7" type="ORF">DSM5745_03171</name>
</gene>
<sequence>MTTHGTSRHGRYERLIRKHRLETQEYGQGSTLDHAKTGPKQKSHSKNLHERWLDLHGKRQYAPNSSTTVTQADPQTTATTDAEPVPATTTQVPETTSASEPTAVSSDSDQQTTQLPATGASDDASTTVTAVTTITTIVSYSPDPTTESGIELTTSVADHTAVAATVENASGDRSTTVATAPSESATALSTELASEEAAASISSGAAAADTSTVPLTEPTESVTAVASISEALSSAVTEVSGIIASLTSDIESLSAPTVSISVPTTSPTTSATVSTSAAIIGQSSGSPNATPVFQGSSLDLPTAVVSTQSPVATQDIMGIGSGDGSNSSSDINTNPTSTSIASDSSSSSTTTTSQSHTSYSDSPSYYGGYGSGDGSTSEPTGTTDGSAVSPDSNDTGSSTMSPQTTGKIVGGVVGGVAGFSLLFLLIWFLLRRRRKTGFFLGSPANRSIADDGGVDGGLIGAGATREMASRDSNTHSMFGAAYFAPAFMKRWRQSQISTGEESFVSTTPSSERGFQKIAGRKLPSGTQPGYDYGNGSLSPTESEISATFPPIIPRSAFSPSQPPPSNPFSMPLDTSFTREAPEEGVPVMRPSPARIPTSGSANATTWAEASARSVPMPYTMTPSGPIAIPKRPDALGRSHPSFDGSRGSRFTESL</sequence>
<dbReference type="Proteomes" id="UP000256690">
    <property type="component" value="Unassembled WGS sequence"/>
</dbReference>
<evidence type="ECO:0000256" key="5">
    <source>
        <dbReference type="SAM" id="MobiDB-lite"/>
    </source>
</evidence>
<evidence type="ECO:0008006" key="9">
    <source>
        <dbReference type="Google" id="ProtNLM"/>
    </source>
</evidence>
<evidence type="ECO:0000256" key="4">
    <source>
        <dbReference type="ARBA" id="ARBA00023136"/>
    </source>
</evidence>
<evidence type="ECO:0000313" key="8">
    <source>
        <dbReference type="Proteomes" id="UP000256690"/>
    </source>
</evidence>
<dbReference type="EMBL" id="PVWQ01000003">
    <property type="protein sequence ID" value="RDW86529.1"/>
    <property type="molecule type" value="Genomic_DNA"/>
</dbReference>
<feature type="region of interest" description="Disordered" evidence="5">
    <location>
        <begin position="169"/>
        <end position="188"/>
    </location>
</feature>
<organism evidence="7 8">
    <name type="scientific">Aspergillus mulundensis</name>
    <dbReference type="NCBI Taxonomy" id="1810919"/>
    <lineage>
        <taxon>Eukaryota</taxon>
        <taxon>Fungi</taxon>
        <taxon>Dikarya</taxon>
        <taxon>Ascomycota</taxon>
        <taxon>Pezizomycotina</taxon>
        <taxon>Eurotiomycetes</taxon>
        <taxon>Eurotiomycetidae</taxon>
        <taxon>Eurotiales</taxon>
        <taxon>Aspergillaceae</taxon>
        <taxon>Aspergillus</taxon>
        <taxon>Aspergillus subgen. Nidulantes</taxon>
    </lineage>
</organism>
<dbReference type="GO" id="GO:0016020">
    <property type="term" value="C:membrane"/>
    <property type="evidence" value="ECO:0007669"/>
    <property type="project" value="UniProtKB-SubCell"/>
</dbReference>
<dbReference type="OrthoDB" id="5421784at2759"/>
<feature type="compositionally biased region" description="Low complexity" evidence="5">
    <location>
        <begin position="67"/>
        <end position="82"/>
    </location>
</feature>
<feature type="region of interest" description="Disordered" evidence="5">
    <location>
        <begin position="314"/>
        <end position="403"/>
    </location>
</feature>
<feature type="compositionally biased region" description="Polar residues" evidence="5">
    <location>
        <begin position="87"/>
        <end position="116"/>
    </location>
</feature>
<dbReference type="PANTHER" id="PTHR15549">
    <property type="entry name" value="PAIRED IMMUNOGLOBULIN-LIKE TYPE 2 RECEPTOR"/>
    <property type="match status" value="1"/>
</dbReference>
<reference evidence="7 8" key="1">
    <citation type="journal article" date="2018" name="IMA Fungus">
        <title>IMA Genome-F 9: Draft genome sequence of Annulohypoxylon stygium, Aspergillus mulundensis, Berkeleyomyces basicola (syn. Thielaviopsis basicola), Ceratocystis smalleyi, two Cercospora beticola strains, Coleophoma cylindrospora, Fusarium fracticaudum, Phialophora cf. hyalina, and Morchella septimelata.</title>
        <authorList>
            <person name="Wingfield B.D."/>
            <person name="Bills G.F."/>
            <person name="Dong Y."/>
            <person name="Huang W."/>
            <person name="Nel W.J."/>
            <person name="Swalarsk-Parry B.S."/>
            <person name="Vaghefi N."/>
            <person name="Wilken P.M."/>
            <person name="An Z."/>
            <person name="de Beer Z.W."/>
            <person name="De Vos L."/>
            <person name="Chen L."/>
            <person name="Duong T.A."/>
            <person name="Gao Y."/>
            <person name="Hammerbacher A."/>
            <person name="Kikkert J.R."/>
            <person name="Li Y."/>
            <person name="Li H."/>
            <person name="Li K."/>
            <person name="Li Q."/>
            <person name="Liu X."/>
            <person name="Ma X."/>
            <person name="Naidoo K."/>
            <person name="Pethybridge S.J."/>
            <person name="Sun J."/>
            <person name="Steenkamp E.T."/>
            <person name="van der Nest M.A."/>
            <person name="van Wyk S."/>
            <person name="Wingfield M.J."/>
            <person name="Xiong C."/>
            <person name="Yue Q."/>
            <person name="Zhang X."/>
        </authorList>
    </citation>
    <scope>NUCLEOTIDE SEQUENCE [LARGE SCALE GENOMIC DNA]</scope>
    <source>
        <strain evidence="7 8">DSM 5745</strain>
    </source>
</reference>
<name>A0A3D8SJK9_9EURO</name>
<evidence type="ECO:0000256" key="1">
    <source>
        <dbReference type="ARBA" id="ARBA00004167"/>
    </source>
</evidence>
<evidence type="ECO:0000256" key="6">
    <source>
        <dbReference type="SAM" id="Phobius"/>
    </source>
</evidence>
<feature type="compositionally biased region" description="Polar residues" evidence="5">
    <location>
        <begin position="378"/>
        <end position="403"/>
    </location>
</feature>
<dbReference type="InterPro" id="IPR051694">
    <property type="entry name" value="Immunoregulatory_rcpt-like"/>
</dbReference>
<feature type="region of interest" description="Disordered" evidence="5">
    <location>
        <begin position="1"/>
        <end position="46"/>
    </location>
</feature>
<evidence type="ECO:0000256" key="2">
    <source>
        <dbReference type="ARBA" id="ARBA00022692"/>
    </source>
</evidence>
<dbReference type="GeneID" id="38113541"/>
<evidence type="ECO:0000256" key="3">
    <source>
        <dbReference type="ARBA" id="ARBA00022989"/>
    </source>
</evidence>
<evidence type="ECO:0000313" key="7">
    <source>
        <dbReference type="EMBL" id="RDW86529.1"/>
    </source>
</evidence>
<feature type="transmembrane region" description="Helical" evidence="6">
    <location>
        <begin position="408"/>
        <end position="430"/>
    </location>
</feature>
<feature type="compositionally biased region" description="Low complexity" evidence="5">
    <location>
        <begin position="324"/>
        <end position="366"/>
    </location>
</feature>
<feature type="region of interest" description="Disordered" evidence="5">
    <location>
        <begin position="583"/>
        <end position="654"/>
    </location>
</feature>
<feature type="compositionally biased region" description="Basic residues" evidence="5">
    <location>
        <begin position="37"/>
        <end position="46"/>
    </location>
</feature>
<feature type="compositionally biased region" description="Polar residues" evidence="5">
    <location>
        <begin position="597"/>
        <end position="607"/>
    </location>
</feature>